<organism evidence="2 3">
    <name type="scientific">Chara braunii</name>
    <name type="common">Braun's stonewort</name>
    <dbReference type="NCBI Taxonomy" id="69332"/>
    <lineage>
        <taxon>Eukaryota</taxon>
        <taxon>Viridiplantae</taxon>
        <taxon>Streptophyta</taxon>
        <taxon>Charophyceae</taxon>
        <taxon>Charales</taxon>
        <taxon>Characeae</taxon>
        <taxon>Chara</taxon>
    </lineage>
</organism>
<gene>
    <name evidence="2" type="ORF">CBR_g385</name>
</gene>
<dbReference type="EMBL" id="BFEA01000008">
    <property type="protein sequence ID" value="GBG60054.1"/>
    <property type="molecule type" value="Genomic_DNA"/>
</dbReference>
<keyword evidence="3" id="KW-1185">Reference proteome</keyword>
<protein>
    <submittedName>
        <fullName evidence="2">Uncharacterized protein</fullName>
    </submittedName>
</protein>
<name>A0A388JQH4_CHABU</name>
<feature type="compositionally biased region" description="Low complexity" evidence="1">
    <location>
        <begin position="239"/>
        <end position="263"/>
    </location>
</feature>
<dbReference type="Proteomes" id="UP000265515">
    <property type="component" value="Unassembled WGS sequence"/>
</dbReference>
<evidence type="ECO:0000313" key="2">
    <source>
        <dbReference type="EMBL" id="GBG60054.1"/>
    </source>
</evidence>
<proteinExistence type="predicted"/>
<feature type="region of interest" description="Disordered" evidence="1">
    <location>
        <begin position="55"/>
        <end position="75"/>
    </location>
</feature>
<reference evidence="2 3" key="1">
    <citation type="journal article" date="2018" name="Cell">
        <title>The Chara Genome: Secondary Complexity and Implications for Plant Terrestrialization.</title>
        <authorList>
            <person name="Nishiyama T."/>
            <person name="Sakayama H."/>
            <person name="Vries J.D."/>
            <person name="Buschmann H."/>
            <person name="Saint-Marcoux D."/>
            <person name="Ullrich K.K."/>
            <person name="Haas F.B."/>
            <person name="Vanderstraeten L."/>
            <person name="Becker D."/>
            <person name="Lang D."/>
            <person name="Vosolsobe S."/>
            <person name="Rombauts S."/>
            <person name="Wilhelmsson P.K.I."/>
            <person name="Janitza P."/>
            <person name="Kern R."/>
            <person name="Heyl A."/>
            <person name="Rumpler F."/>
            <person name="Villalobos L.I.A.C."/>
            <person name="Clay J.M."/>
            <person name="Skokan R."/>
            <person name="Toyoda A."/>
            <person name="Suzuki Y."/>
            <person name="Kagoshima H."/>
            <person name="Schijlen E."/>
            <person name="Tajeshwar N."/>
            <person name="Catarino B."/>
            <person name="Hetherington A.J."/>
            <person name="Saltykova A."/>
            <person name="Bonnot C."/>
            <person name="Breuninger H."/>
            <person name="Symeonidi A."/>
            <person name="Radhakrishnan G.V."/>
            <person name="Van Nieuwerburgh F."/>
            <person name="Deforce D."/>
            <person name="Chang C."/>
            <person name="Karol K.G."/>
            <person name="Hedrich R."/>
            <person name="Ulvskov P."/>
            <person name="Glockner G."/>
            <person name="Delwiche C.F."/>
            <person name="Petrasek J."/>
            <person name="Van de Peer Y."/>
            <person name="Friml J."/>
            <person name="Beilby M."/>
            <person name="Dolan L."/>
            <person name="Kohara Y."/>
            <person name="Sugano S."/>
            <person name="Fujiyama A."/>
            <person name="Delaux P.-M."/>
            <person name="Quint M."/>
            <person name="TheiBen G."/>
            <person name="Hagemann M."/>
            <person name="Harholt J."/>
            <person name="Dunand C."/>
            <person name="Zachgo S."/>
            <person name="Langdale J."/>
            <person name="Maumus F."/>
            <person name="Straeten D.V.D."/>
            <person name="Gould S.B."/>
            <person name="Rensing S.A."/>
        </authorList>
    </citation>
    <scope>NUCLEOTIDE SEQUENCE [LARGE SCALE GENOMIC DNA]</scope>
    <source>
        <strain evidence="2 3">S276</strain>
    </source>
</reference>
<feature type="compositionally biased region" description="Basic and acidic residues" evidence="1">
    <location>
        <begin position="268"/>
        <end position="279"/>
    </location>
</feature>
<feature type="region of interest" description="Disordered" evidence="1">
    <location>
        <begin position="182"/>
        <end position="279"/>
    </location>
</feature>
<sequence>MTPGQGYRQQRLKTAINMAAQHFGNEMEVDEELQCGDSFYYTKIYDTNDDVWYGEDDGHDEVDEEGDVDNSETGALEDDDVVGYFAAINSVCGERTPEKDYQRGEWEYGIGEVRGWDVEWGQKTTVTLPVTTTARMLISSSTTASLDVDDVPQPQRDAEERVYIALNEEGLTTIAEMGMMGGNDVSKGGKGVQGEKDINNIDNDDEDNDNNSNNNDNTDVDEGGKGEKGEEGAKDETDNNNNNNNNNININNSINGNTNINNPDDGDGNNHESSGAERGADASNFSIMGKMLPSVQWGGTCCLLWMANWGLRLKLRFTVPLHPCMVFIHDEVSLHFWHRVGIG</sequence>
<dbReference type="Gramene" id="GBG60054">
    <property type="protein sequence ID" value="GBG60054"/>
    <property type="gene ID" value="CBR_g385"/>
</dbReference>
<evidence type="ECO:0000256" key="1">
    <source>
        <dbReference type="SAM" id="MobiDB-lite"/>
    </source>
</evidence>
<comment type="caution">
    <text evidence="2">The sequence shown here is derived from an EMBL/GenBank/DDBJ whole genome shotgun (WGS) entry which is preliminary data.</text>
</comment>
<dbReference type="AlphaFoldDB" id="A0A388JQH4"/>
<accession>A0A388JQH4</accession>
<evidence type="ECO:0000313" key="3">
    <source>
        <dbReference type="Proteomes" id="UP000265515"/>
    </source>
</evidence>
<feature type="compositionally biased region" description="Basic and acidic residues" evidence="1">
    <location>
        <begin position="222"/>
        <end position="237"/>
    </location>
</feature>